<dbReference type="GO" id="GO:0003677">
    <property type="term" value="F:DNA binding"/>
    <property type="evidence" value="ECO:0007669"/>
    <property type="project" value="InterPro"/>
</dbReference>
<dbReference type="InterPro" id="IPR051675">
    <property type="entry name" value="Endo/Exo/Phosphatase_dom_1"/>
</dbReference>
<dbReference type="SUPFAM" id="SSF47781">
    <property type="entry name" value="RuvA domain 2-like"/>
    <property type="match status" value="1"/>
</dbReference>
<protein>
    <submittedName>
        <fullName evidence="3">Competence protein 1</fullName>
    </submittedName>
</protein>
<dbReference type="NCBIfam" id="TIGR00426">
    <property type="entry name" value="competence protein ComEA helix-hairpin-helix repeat region"/>
    <property type="match status" value="1"/>
</dbReference>
<dbReference type="GO" id="GO:0015627">
    <property type="term" value="C:type II protein secretion system complex"/>
    <property type="evidence" value="ECO:0007669"/>
    <property type="project" value="TreeGrafter"/>
</dbReference>
<evidence type="ECO:0000313" key="3">
    <source>
        <dbReference type="EMBL" id="AAG42266.1"/>
    </source>
</evidence>
<dbReference type="SMART" id="SM00278">
    <property type="entry name" value="HhH1"/>
    <property type="match status" value="2"/>
</dbReference>
<keyword evidence="1" id="KW-0472">Membrane</keyword>
<dbReference type="GO" id="GO:0006281">
    <property type="term" value="P:DNA repair"/>
    <property type="evidence" value="ECO:0007669"/>
    <property type="project" value="InterPro"/>
</dbReference>
<dbReference type="Pfam" id="PF10531">
    <property type="entry name" value="SLBB"/>
    <property type="match status" value="1"/>
</dbReference>
<dbReference type="InterPro" id="IPR004509">
    <property type="entry name" value="Competence_ComEA_HhH"/>
</dbReference>
<organism evidence="3">
    <name type="scientific">Listeria monocytogenes</name>
    <dbReference type="NCBI Taxonomy" id="1639"/>
    <lineage>
        <taxon>Bacteria</taxon>
        <taxon>Bacillati</taxon>
        <taxon>Bacillota</taxon>
        <taxon>Bacilli</taxon>
        <taxon>Bacillales</taxon>
        <taxon>Listeriaceae</taxon>
        <taxon>Listeria</taxon>
    </lineage>
</organism>
<feature type="transmembrane region" description="Helical" evidence="1">
    <location>
        <begin position="21"/>
        <end position="39"/>
    </location>
</feature>
<feature type="domain" description="Helix-hairpin-helix DNA-binding motif class 1" evidence="2">
    <location>
        <begin position="158"/>
        <end position="177"/>
    </location>
</feature>
<dbReference type="GO" id="GO:0015628">
    <property type="term" value="P:protein secretion by the type II secretion system"/>
    <property type="evidence" value="ECO:0007669"/>
    <property type="project" value="TreeGrafter"/>
</dbReference>
<dbReference type="Pfam" id="PF12836">
    <property type="entry name" value="HHH_3"/>
    <property type="match status" value="1"/>
</dbReference>
<reference evidence="3" key="1">
    <citation type="submission" date="2000-11" db="EMBL/GenBank/DDBJ databases">
        <title>Identification of LepA-like signal transduction protein in Listeria monocytogenes that displays enhanced expression during growth at 45C.</title>
        <authorList>
            <person name="Feng X."/>
            <person name="Jaradat Z.W."/>
            <person name="Kim K.P."/>
            <person name="Geng T."/>
            <person name="Soyer F."/>
            <person name="Bhunia A.K."/>
        </authorList>
    </citation>
    <scope>NUCLEOTIDE SEQUENCE</scope>
    <source>
        <strain evidence="3">F4244</strain>
    </source>
</reference>
<dbReference type="PANTHER" id="PTHR21180">
    <property type="entry name" value="ENDONUCLEASE/EXONUCLEASE/PHOSPHATASE FAMILY DOMAIN-CONTAINING PROTEIN 1"/>
    <property type="match status" value="1"/>
</dbReference>
<dbReference type="AlphaFoldDB" id="Q9EYL7"/>
<name>Q9EYL7_LISMN</name>
<proteinExistence type="predicted"/>
<sequence>MANSILRTVIWMMDLVKKHKNYILIGIAILCAGLVYIWIPDSKSDAVTANQAVTKEEKPKKEETKLSNEVYIDIKGAVRTPGVYKLPMDARVQDVVKIAGGLTAEADCSKLNLAEKLKDEMSIYVYKKGEEGPATQGANTEEASTGSAKINLNSATKDDLQQVPGIGESKATAIIEYREKEGLFQTIEDLKNVSGIGEKTVEKLKEYLDVN</sequence>
<evidence type="ECO:0000256" key="1">
    <source>
        <dbReference type="SAM" id="Phobius"/>
    </source>
</evidence>
<dbReference type="EMBL" id="AF320589">
    <property type="protein sequence ID" value="AAG42266.1"/>
    <property type="molecule type" value="Genomic_DNA"/>
</dbReference>
<dbReference type="InterPro" id="IPR010994">
    <property type="entry name" value="RuvA_2-like"/>
</dbReference>
<dbReference type="InterPro" id="IPR019554">
    <property type="entry name" value="Soluble_ligand-bd"/>
</dbReference>
<evidence type="ECO:0000259" key="2">
    <source>
        <dbReference type="SMART" id="SM00278"/>
    </source>
</evidence>
<accession>Q9EYL7</accession>
<keyword evidence="1" id="KW-1133">Transmembrane helix</keyword>
<dbReference type="InterPro" id="IPR003583">
    <property type="entry name" value="Hlx-hairpin-Hlx_DNA-bd_motif"/>
</dbReference>
<dbReference type="Gene3D" id="1.10.150.320">
    <property type="entry name" value="Photosystem II 12 kDa extrinsic protein"/>
    <property type="match status" value="1"/>
</dbReference>
<keyword evidence="1" id="KW-0812">Transmembrane</keyword>
<dbReference type="PANTHER" id="PTHR21180:SF32">
    <property type="entry name" value="ENDONUCLEASE_EXONUCLEASE_PHOSPHATASE FAMILY DOMAIN-CONTAINING PROTEIN 1"/>
    <property type="match status" value="1"/>
</dbReference>
<feature type="domain" description="Helix-hairpin-helix DNA-binding motif class 1" evidence="2">
    <location>
        <begin position="188"/>
        <end position="207"/>
    </location>
</feature>